<feature type="region of interest" description="Disordered" evidence="1">
    <location>
        <begin position="44"/>
        <end position="74"/>
    </location>
</feature>
<protein>
    <submittedName>
        <fullName evidence="2">Uncharacterized protein</fullName>
    </submittedName>
</protein>
<reference evidence="2 3" key="1">
    <citation type="journal article" date="2019" name="Emerg. Microbes Infect.">
        <title>Comprehensive subspecies identification of 175 nontuberculous mycobacteria species based on 7547 genomic profiles.</title>
        <authorList>
            <person name="Matsumoto Y."/>
            <person name="Kinjo T."/>
            <person name="Motooka D."/>
            <person name="Nabeya D."/>
            <person name="Jung N."/>
            <person name="Uechi K."/>
            <person name="Horii T."/>
            <person name="Iida T."/>
            <person name="Fujita J."/>
            <person name="Nakamura S."/>
        </authorList>
    </citation>
    <scope>NUCLEOTIDE SEQUENCE [LARGE SCALE GENOMIC DNA]</scope>
    <source>
        <strain evidence="2 3">JCM 12657</strain>
    </source>
</reference>
<sequence length="74" mass="7995">MSGLFPDFNAVSATRDTAVPAAHGHAQRRPGPAGVAAEAVIAGPARHRASESSNHHYEEERRYKRFVNQGMVTP</sequence>
<dbReference type="AlphaFoldDB" id="A0A7I7LJ97"/>
<evidence type="ECO:0000313" key="2">
    <source>
        <dbReference type="EMBL" id="BBX60116.1"/>
    </source>
</evidence>
<proteinExistence type="predicted"/>
<dbReference type="EMBL" id="AP022572">
    <property type="protein sequence ID" value="BBX60116.1"/>
    <property type="molecule type" value="Genomic_DNA"/>
</dbReference>
<keyword evidence="3" id="KW-1185">Reference proteome</keyword>
<organism evidence="2 3">
    <name type="scientific">Mycobacterium shottsii</name>
    <dbReference type="NCBI Taxonomy" id="133549"/>
    <lineage>
        <taxon>Bacteria</taxon>
        <taxon>Bacillati</taxon>
        <taxon>Actinomycetota</taxon>
        <taxon>Actinomycetes</taxon>
        <taxon>Mycobacteriales</taxon>
        <taxon>Mycobacteriaceae</taxon>
        <taxon>Mycobacterium</taxon>
        <taxon>Mycobacterium ulcerans group</taxon>
    </lineage>
</organism>
<evidence type="ECO:0000256" key="1">
    <source>
        <dbReference type="SAM" id="MobiDB-lite"/>
    </source>
</evidence>
<feature type="compositionally biased region" description="Basic and acidic residues" evidence="1">
    <location>
        <begin position="48"/>
        <end position="62"/>
    </location>
</feature>
<gene>
    <name evidence="2" type="ORF">MSHO_54610</name>
</gene>
<dbReference type="Proteomes" id="UP000467164">
    <property type="component" value="Chromosome"/>
</dbReference>
<dbReference type="KEGG" id="msho:MSHO_54610"/>
<accession>A0A7I7LJ97</accession>
<evidence type="ECO:0000313" key="3">
    <source>
        <dbReference type="Proteomes" id="UP000467164"/>
    </source>
</evidence>
<name>A0A7I7LJ97_9MYCO</name>